<comment type="function">
    <text evidence="7">Sigma factors are initiation factors that promote the attachment of RNA polymerase to specific initiation sites and are then released. This sigma factor directs the transcription of crystal protein genes, a sporulation-regulated event.</text>
</comment>
<keyword evidence="4 8" id="KW-0731">Sigma factor</keyword>
<evidence type="ECO:0000313" key="10">
    <source>
        <dbReference type="EMBL" id="KEK20899.1"/>
    </source>
</evidence>
<protein>
    <recommendedName>
        <fullName evidence="8">RNA polymerase sigma factor</fullName>
    </recommendedName>
</protein>
<evidence type="ECO:0000256" key="4">
    <source>
        <dbReference type="ARBA" id="ARBA00023082"/>
    </source>
</evidence>
<dbReference type="NCBIfam" id="NF004471">
    <property type="entry name" value="PRK05803.1"/>
    <property type="match status" value="1"/>
</dbReference>
<dbReference type="AlphaFoldDB" id="A0A073K0T3"/>
<dbReference type="eggNOG" id="COG1191">
    <property type="taxonomic scope" value="Bacteria"/>
</dbReference>
<evidence type="ECO:0000256" key="7">
    <source>
        <dbReference type="ARBA" id="ARBA00024892"/>
    </source>
</evidence>
<dbReference type="GO" id="GO:0030435">
    <property type="term" value="P:sporulation resulting in formation of a cellular spore"/>
    <property type="evidence" value="ECO:0007669"/>
    <property type="project" value="UniProtKB-KW"/>
</dbReference>
<dbReference type="SUPFAM" id="SSF88946">
    <property type="entry name" value="Sigma2 domain of RNA polymerase sigma factors"/>
    <property type="match status" value="1"/>
</dbReference>
<dbReference type="PANTHER" id="PTHR30376:SF3">
    <property type="entry name" value="RNA POLYMERASE SIGMA FACTOR RPOH"/>
    <property type="match status" value="1"/>
</dbReference>
<dbReference type="Gene3D" id="1.10.10.10">
    <property type="entry name" value="Winged helix-like DNA-binding domain superfamily/Winged helix DNA-binding domain"/>
    <property type="match status" value="1"/>
</dbReference>
<dbReference type="InterPro" id="IPR014200">
    <property type="entry name" value="RNA_pol_sigma-E"/>
</dbReference>
<dbReference type="FunFam" id="1.20.120.1810:FF:000003">
    <property type="entry name" value="RNA polymerase sigma factor"/>
    <property type="match status" value="1"/>
</dbReference>
<dbReference type="PROSITE" id="PS50943">
    <property type="entry name" value="HTH_CROC1"/>
    <property type="match status" value="1"/>
</dbReference>
<gene>
    <name evidence="10" type="ORF">BAMA_08885</name>
</gene>
<dbReference type="Gene3D" id="1.20.120.1810">
    <property type="match status" value="1"/>
</dbReference>
<dbReference type="Pfam" id="PF04545">
    <property type="entry name" value="Sigma70_r4"/>
    <property type="match status" value="1"/>
</dbReference>
<dbReference type="InterPro" id="IPR000943">
    <property type="entry name" value="RNA_pol_sigma70"/>
</dbReference>
<dbReference type="NCBIfam" id="TIGR02937">
    <property type="entry name" value="sigma70-ECF"/>
    <property type="match status" value="1"/>
</dbReference>
<organism evidence="10 11">
    <name type="scientific">Bacillus manliponensis</name>
    <dbReference type="NCBI Taxonomy" id="574376"/>
    <lineage>
        <taxon>Bacteria</taxon>
        <taxon>Bacillati</taxon>
        <taxon>Bacillota</taxon>
        <taxon>Bacilli</taxon>
        <taxon>Bacillales</taxon>
        <taxon>Bacillaceae</taxon>
        <taxon>Bacillus</taxon>
        <taxon>Bacillus cereus group</taxon>
    </lineage>
</organism>
<dbReference type="PIRSF" id="PIRSF000770">
    <property type="entry name" value="RNA_pol_sigma-SigE/K"/>
    <property type="match status" value="1"/>
</dbReference>
<evidence type="ECO:0000256" key="3">
    <source>
        <dbReference type="ARBA" id="ARBA00023015"/>
    </source>
</evidence>
<reference evidence="10 11" key="1">
    <citation type="submission" date="2014-06" db="EMBL/GenBank/DDBJ databases">
        <title>Draft genome sequence of Bacillus manliponensis JCM 15802 (MCCC 1A00708).</title>
        <authorList>
            <person name="Lai Q."/>
            <person name="Liu Y."/>
            <person name="Shao Z."/>
        </authorList>
    </citation>
    <scope>NUCLEOTIDE SEQUENCE [LARGE SCALE GENOMIC DNA]</scope>
    <source>
        <strain evidence="10 11">JCM 15802</strain>
    </source>
</reference>
<dbReference type="FunFam" id="1.10.10.10:FF:000202">
    <property type="entry name" value="RNA polymerase sigma factor"/>
    <property type="match status" value="1"/>
</dbReference>
<keyword evidence="11" id="KW-1185">Reference proteome</keyword>
<evidence type="ECO:0000259" key="9">
    <source>
        <dbReference type="PROSITE" id="PS50943"/>
    </source>
</evidence>
<dbReference type="CDD" id="cd06171">
    <property type="entry name" value="Sigma70_r4"/>
    <property type="match status" value="1"/>
</dbReference>
<evidence type="ECO:0000313" key="11">
    <source>
        <dbReference type="Proteomes" id="UP000027822"/>
    </source>
</evidence>
<dbReference type="InterPro" id="IPR050813">
    <property type="entry name" value="Sigma-70_Factor"/>
</dbReference>
<keyword evidence="5 8" id="KW-0238">DNA-binding</keyword>
<evidence type="ECO:0000256" key="6">
    <source>
        <dbReference type="ARBA" id="ARBA00023163"/>
    </source>
</evidence>
<comment type="similarity">
    <text evidence="1 8">Belongs to the sigma-70 factor family.</text>
</comment>
<dbReference type="PRINTS" id="PR00046">
    <property type="entry name" value="SIGMA70FCT"/>
</dbReference>
<dbReference type="PROSITE" id="PS00715">
    <property type="entry name" value="SIGMA70_1"/>
    <property type="match status" value="1"/>
</dbReference>
<dbReference type="Proteomes" id="UP000027822">
    <property type="component" value="Unassembled WGS sequence"/>
</dbReference>
<evidence type="ECO:0000256" key="1">
    <source>
        <dbReference type="ARBA" id="ARBA00007788"/>
    </source>
</evidence>
<dbReference type="InterPro" id="IPR014284">
    <property type="entry name" value="RNA_pol_sigma-70_dom"/>
</dbReference>
<dbReference type="SUPFAM" id="SSF88659">
    <property type="entry name" value="Sigma3 and sigma4 domains of RNA polymerase sigma factors"/>
    <property type="match status" value="1"/>
</dbReference>
<evidence type="ECO:0000256" key="8">
    <source>
        <dbReference type="RuleBase" id="RU362124"/>
    </source>
</evidence>
<comment type="caution">
    <text evidence="10">The sequence shown here is derived from an EMBL/GenBank/DDBJ whole genome shotgun (WGS) entry which is preliminary data.</text>
</comment>
<dbReference type="NCBIfam" id="TIGR02835">
    <property type="entry name" value="spore_sigmaE"/>
    <property type="match status" value="1"/>
</dbReference>
<dbReference type="GO" id="GO:0006352">
    <property type="term" value="P:DNA-templated transcription initiation"/>
    <property type="evidence" value="ECO:0007669"/>
    <property type="project" value="InterPro"/>
</dbReference>
<dbReference type="InterPro" id="IPR013325">
    <property type="entry name" value="RNA_pol_sigma_r2"/>
</dbReference>
<dbReference type="InterPro" id="IPR036388">
    <property type="entry name" value="WH-like_DNA-bd_sf"/>
</dbReference>
<keyword evidence="2" id="KW-0749">Sporulation</keyword>
<dbReference type="RefSeq" id="WP_034635781.1">
    <property type="nucleotide sequence ID" value="NZ_CBCSJC010000001.1"/>
</dbReference>
<proteinExistence type="inferred from homology"/>
<dbReference type="PANTHER" id="PTHR30376">
    <property type="entry name" value="SIGMA FACTOR RPOH HEAT SHOCK RELATED"/>
    <property type="match status" value="1"/>
</dbReference>
<dbReference type="InterPro" id="IPR007630">
    <property type="entry name" value="RNA_pol_sigma70_r4"/>
</dbReference>
<keyword evidence="3 8" id="KW-0805">Transcription regulation</keyword>
<name>A0A073K0T3_9BACI</name>
<dbReference type="InterPro" id="IPR013324">
    <property type="entry name" value="RNA_pol_sigma_r3/r4-like"/>
</dbReference>
<dbReference type="PROSITE" id="PS00716">
    <property type="entry name" value="SIGMA70_2"/>
    <property type="match status" value="1"/>
</dbReference>
<feature type="domain" description="HTH cro/C1-type" evidence="9">
    <location>
        <begin position="205"/>
        <end position="225"/>
    </location>
</feature>
<dbReference type="NCBIfam" id="NF006158">
    <property type="entry name" value="PRK08301.1"/>
    <property type="match status" value="1"/>
</dbReference>
<dbReference type="OrthoDB" id="9809557at2"/>
<keyword evidence="6 8" id="KW-0804">Transcription</keyword>
<dbReference type="STRING" id="574376.BAMA_08885"/>
<sequence length="239" mass="27749">MFKLKFRLTYLWYKLLLKLGIKTDEIYYIGGSEALPPPLTKEEEEVLLHKLPKGDPAARSLLIERNLRLVVYIARKFENTGINIEDLISIGTIGLIKAVNTFNPEKKIKLATYASRCIENEILMHLRRNNKNRSEVSFDEPLNIDWDGNELLLSDVLGTDEDIITKDLEATVDRHLLLKALYQLNDREKQIMELRFGLDGSEEKTQKDVADMLGISQSYISRLEKRIIKRLRKEFNKMV</sequence>
<dbReference type="GO" id="GO:0016987">
    <property type="term" value="F:sigma factor activity"/>
    <property type="evidence" value="ECO:0007669"/>
    <property type="project" value="UniProtKB-KW"/>
</dbReference>
<dbReference type="EMBL" id="JOTN01000002">
    <property type="protein sequence ID" value="KEK20899.1"/>
    <property type="molecule type" value="Genomic_DNA"/>
</dbReference>
<dbReference type="InterPro" id="IPR001387">
    <property type="entry name" value="Cro/C1-type_HTH"/>
</dbReference>
<accession>A0A073K0T3</accession>
<evidence type="ECO:0000256" key="5">
    <source>
        <dbReference type="ARBA" id="ARBA00023125"/>
    </source>
</evidence>
<dbReference type="InterPro" id="IPR007627">
    <property type="entry name" value="RNA_pol_sigma70_r2"/>
</dbReference>
<dbReference type="GO" id="GO:0003677">
    <property type="term" value="F:DNA binding"/>
    <property type="evidence" value="ECO:0007669"/>
    <property type="project" value="UniProtKB-KW"/>
</dbReference>
<dbReference type="Pfam" id="PF04542">
    <property type="entry name" value="Sigma70_r2"/>
    <property type="match status" value="1"/>
</dbReference>
<evidence type="ECO:0000256" key="2">
    <source>
        <dbReference type="ARBA" id="ARBA00022969"/>
    </source>
</evidence>